<accession>A0AAE1DM57</accession>
<keyword evidence="2" id="KW-1185">Reference proteome</keyword>
<evidence type="ECO:0000313" key="2">
    <source>
        <dbReference type="Proteomes" id="UP001283361"/>
    </source>
</evidence>
<organism evidence="1 2">
    <name type="scientific">Elysia crispata</name>
    <name type="common">lettuce slug</name>
    <dbReference type="NCBI Taxonomy" id="231223"/>
    <lineage>
        <taxon>Eukaryota</taxon>
        <taxon>Metazoa</taxon>
        <taxon>Spiralia</taxon>
        <taxon>Lophotrochozoa</taxon>
        <taxon>Mollusca</taxon>
        <taxon>Gastropoda</taxon>
        <taxon>Heterobranchia</taxon>
        <taxon>Euthyneura</taxon>
        <taxon>Panpulmonata</taxon>
        <taxon>Sacoglossa</taxon>
        <taxon>Placobranchoidea</taxon>
        <taxon>Plakobranchidae</taxon>
        <taxon>Elysia</taxon>
    </lineage>
</organism>
<name>A0AAE1DM57_9GAST</name>
<gene>
    <name evidence="1" type="ORF">RRG08_050529</name>
</gene>
<dbReference type="Proteomes" id="UP001283361">
    <property type="component" value="Unassembled WGS sequence"/>
</dbReference>
<comment type="caution">
    <text evidence="1">The sequence shown here is derived from an EMBL/GenBank/DDBJ whole genome shotgun (WGS) entry which is preliminary data.</text>
</comment>
<dbReference type="AlphaFoldDB" id="A0AAE1DM57"/>
<reference evidence="1" key="1">
    <citation type="journal article" date="2023" name="G3 (Bethesda)">
        <title>A reference genome for the long-term kleptoplast-retaining sea slug Elysia crispata morphotype clarki.</title>
        <authorList>
            <person name="Eastman K.E."/>
            <person name="Pendleton A.L."/>
            <person name="Shaikh M.A."/>
            <person name="Suttiyut T."/>
            <person name="Ogas R."/>
            <person name="Tomko P."/>
            <person name="Gavelis G."/>
            <person name="Widhalm J.R."/>
            <person name="Wisecaver J.H."/>
        </authorList>
    </citation>
    <scope>NUCLEOTIDE SEQUENCE</scope>
    <source>
        <strain evidence="1">ECLA1</strain>
    </source>
</reference>
<sequence>MAALLREEIIIHVSVALAPLGIVGGIAECQYWDLTIAPKTVTLHVIGSLNQMFRSGVSSNSYYSIIQICVVVKRWVDRVSLADTKDCHITGYRITEPDV</sequence>
<protein>
    <submittedName>
        <fullName evidence="1">Uncharacterized protein</fullName>
    </submittedName>
</protein>
<evidence type="ECO:0000313" key="1">
    <source>
        <dbReference type="EMBL" id="KAK3775694.1"/>
    </source>
</evidence>
<proteinExistence type="predicted"/>
<dbReference type="EMBL" id="JAWDGP010003288">
    <property type="protein sequence ID" value="KAK3775694.1"/>
    <property type="molecule type" value="Genomic_DNA"/>
</dbReference>